<keyword evidence="1" id="KW-0812">Transmembrane</keyword>
<feature type="transmembrane region" description="Helical" evidence="1">
    <location>
        <begin position="85"/>
        <end position="108"/>
    </location>
</feature>
<evidence type="ECO:0000313" key="2">
    <source>
        <dbReference type="EMBL" id="MEQ2456248.1"/>
    </source>
</evidence>
<feature type="transmembrane region" description="Helical" evidence="1">
    <location>
        <begin position="161"/>
        <end position="185"/>
    </location>
</feature>
<evidence type="ECO:0000313" key="3">
    <source>
        <dbReference type="Proteomes" id="UP001440599"/>
    </source>
</evidence>
<keyword evidence="1" id="KW-1133">Transmembrane helix</keyword>
<gene>
    <name evidence="2" type="ORF">WMO45_06910</name>
</gene>
<reference evidence="2 3" key="1">
    <citation type="submission" date="2024-03" db="EMBL/GenBank/DDBJ databases">
        <title>Human intestinal bacterial collection.</title>
        <authorList>
            <person name="Pauvert C."/>
            <person name="Hitch T.C.A."/>
            <person name="Clavel T."/>
        </authorList>
    </citation>
    <scope>NUCLEOTIDE SEQUENCE [LARGE SCALE GENOMIC DNA]</scope>
    <source>
        <strain evidence="2 3">CLA-AP-H34</strain>
    </source>
</reference>
<accession>A0ABV1ESM4</accession>
<feature type="transmembrane region" description="Helical" evidence="1">
    <location>
        <begin position="21"/>
        <end position="40"/>
    </location>
</feature>
<comment type="caution">
    <text evidence="2">The sequence shown here is derived from an EMBL/GenBank/DDBJ whole genome shotgun (WGS) entry which is preliminary data.</text>
</comment>
<proteinExistence type="predicted"/>
<sequence length="254" mass="27941">MDKNQRQARQEEEALYKAFGWIGGAVILEILLLALNRFYVNYTIDQIDLAEALRVVLDRLAVILPVCFVVLLVVTLLLHRAKRRILLPVVATLAAFVLALCAIIISIFDASGIHFLYVAVPVLAVLALIYYLYQREFFFGAVLGVLGLVGVKVIPRRLSTVWMGYGYLVALGAILLVSVIVFRMLQSGDGTLRIGGKQKEILSRGANYALLYATCGIVAAVTVAVLLVGAMAVFYGVLVAWLLILAVYYTVRMM</sequence>
<keyword evidence="1" id="KW-0472">Membrane</keyword>
<protein>
    <submittedName>
        <fullName evidence="2">Uncharacterized protein</fullName>
    </submittedName>
</protein>
<organism evidence="2 3">
    <name type="scientific">Flavonifractor hominis</name>
    <dbReference type="NCBI Taxonomy" id="3133178"/>
    <lineage>
        <taxon>Bacteria</taxon>
        <taxon>Bacillati</taxon>
        <taxon>Bacillota</taxon>
        <taxon>Clostridia</taxon>
        <taxon>Eubacteriales</taxon>
        <taxon>Oscillospiraceae</taxon>
        <taxon>Flavonifractor</taxon>
    </lineage>
</organism>
<feature type="transmembrane region" description="Helical" evidence="1">
    <location>
        <begin position="60"/>
        <end position="78"/>
    </location>
</feature>
<dbReference type="EMBL" id="JBBMFT010000003">
    <property type="protein sequence ID" value="MEQ2456248.1"/>
    <property type="molecule type" value="Genomic_DNA"/>
</dbReference>
<feature type="transmembrane region" description="Helical" evidence="1">
    <location>
        <begin position="233"/>
        <end position="251"/>
    </location>
</feature>
<keyword evidence="3" id="KW-1185">Reference proteome</keyword>
<feature type="transmembrane region" description="Helical" evidence="1">
    <location>
        <begin position="206"/>
        <end position="227"/>
    </location>
</feature>
<dbReference type="RefSeq" id="WP_349139834.1">
    <property type="nucleotide sequence ID" value="NZ_JBBMFT010000003.1"/>
</dbReference>
<name>A0ABV1ESM4_9FIRM</name>
<dbReference type="Proteomes" id="UP001440599">
    <property type="component" value="Unassembled WGS sequence"/>
</dbReference>
<feature type="transmembrane region" description="Helical" evidence="1">
    <location>
        <begin position="114"/>
        <end position="132"/>
    </location>
</feature>
<evidence type="ECO:0000256" key="1">
    <source>
        <dbReference type="SAM" id="Phobius"/>
    </source>
</evidence>
<feature type="transmembrane region" description="Helical" evidence="1">
    <location>
        <begin position="137"/>
        <end position="155"/>
    </location>
</feature>